<dbReference type="OrthoDB" id="1100174at2"/>
<dbReference type="InterPro" id="IPR021354">
    <property type="entry name" value="DUF2975"/>
</dbReference>
<gene>
    <name evidence="2" type="ORF">GA0061094_2346</name>
</gene>
<evidence type="ECO:0000313" key="3">
    <source>
        <dbReference type="Proteomes" id="UP000181997"/>
    </source>
</evidence>
<keyword evidence="3" id="KW-1185">Reference proteome</keyword>
<reference evidence="3" key="1">
    <citation type="submission" date="2016-08" db="EMBL/GenBank/DDBJ databases">
        <authorList>
            <person name="Varghese N."/>
            <person name="Submissions Spin"/>
        </authorList>
    </citation>
    <scope>NUCLEOTIDE SEQUENCE [LARGE SCALE GENOMIC DNA]</scope>
    <source>
        <strain evidence="3">SGD-1123</strain>
    </source>
</reference>
<proteinExistence type="predicted"/>
<keyword evidence="1" id="KW-1133">Transmembrane helix</keyword>
<keyword evidence="1" id="KW-0472">Membrane</keyword>
<name>A0A0V8HJM0_9BACI</name>
<dbReference type="Pfam" id="PF11188">
    <property type="entry name" value="DUF2975"/>
    <property type="match status" value="1"/>
</dbReference>
<feature type="transmembrane region" description="Helical" evidence="1">
    <location>
        <begin position="119"/>
        <end position="140"/>
    </location>
</feature>
<dbReference type="AlphaFoldDB" id="A0A0V8HJM0"/>
<evidence type="ECO:0000313" key="2">
    <source>
        <dbReference type="EMBL" id="SCC08124.1"/>
    </source>
</evidence>
<dbReference type="EMBL" id="FMAU01000002">
    <property type="protein sequence ID" value="SCC08124.1"/>
    <property type="molecule type" value="Genomic_DNA"/>
</dbReference>
<protein>
    <recommendedName>
        <fullName evidence="4">DUF2975 domain-containing protein</fullName>
    </recommendedName>
</protein>
<keyword evidence="1" id="KW-0812">Transmembrane</keyword>
<dbReference type="RefSeq" id="WP_058298518.1">
    <property type="nucleotide sequence ID" value="NZ_FMAU01000002.1"/>
</dbReference>
<dbReference type="Proteomes" id="UP000181997">
    <property type="component" value="Unassembled WGS sequence"/>
</dbReference>
<sequence>MKQTSTFFLKSAIILIGLTVTGLSIFGLPGLAAFSAVENPEFAYLKLPVLLGLYATEIPFFLALYQAYRLIQSIESGKAFTLEAANTLRMIKICAWVITGIYSAGALFLLLQGALHPGIAAAGLVIILASMTISIFSALLHEMLSHALEMNSDNELTI</sequence>
<feature type="transmembrane region" description="Helical" evidence="1">
    <location>
        <begin position="93"/>
        <end position="113"/>
    </location>
</feature>
<organism evidence="2 3">
    <name type="scientific">[Bacillus] enclensis</name>
    <dbReference type="NCBI Taxonomy" id="1402860"/>
    <lineage>
        <taxon>Bacteria</taxon>
        <taxon>Bacillati</taxon>
        <taxon>Bacillota</taxon>
        <taxon>Bacilli</taxon>
        <taxon>Bacillales</taxon>
        <taxon>Bacillaceae</taxon>
        <taxon>Rossellomorea</taxon>
    </lineage>
</organism>
<evidence type="ECO:0008006" key="4">
    <source>
        <dbReference type="Google" id="ProtNLM"/>
    </source>
</evidence>
<feature type="transmembrane region" description="Helical" evidence="1">
    <location>
        <begin position="49"/>
        <end position="68"/>
    </location>
</feature>
<evidence type="ECO:0000256" key="1">
    <source>
        <dbReference type="SAM" id="Phobius"/>
    </source>
</evidence>
<feature type="transmembrane region" description="Helical" evidence="1">
    <location>
        <begin position="12"/>
        <end position="37"/>
    </location>
</feature>
<accession>A0A0V8HJM0</accession>